<evidence type="ECO:0000313" key="2">
    <source>
        <dbReference type="Proteomes" id="UP000826195"/>
    </source>
</evidence>
<accession>A0AAV7IMW0</accession>
<dbReference type="AlphaFoldDB" id="A0AAV7IMW0"/>
<proteinExistence type="predicted"/>
<protein>
    <submittedName>
        <fullName evidence="1">Uncharacterized protein</fullName>
    </submittedName>
</protein>
<dbReference type="Proteomes" id="UP000826195">
    <property type="component" value="Unassembled WGS sequence"/>
</dbReference>
<organism evidence="1 2">
    <name type="scientific">Cotesia glomerata</name>
    <name type="common">Lepidopteran parasitic wasp</name>
    <name type="synonym">Apanteles glomeratus</name>
    <dbReference type="NCBI Taxonomy" id="32391"/>
    <lineage>
        <taxon>Eukaryota</taxon>
        <taxon>Metazoa</taxon>
        <taxon>Ecdysozoa</taxon>
        <taxon>Arthropoda</taxon>
        <taxon>Hexapoda</taxon>
        <taxon>Insecta</taxon>
        <taxon>Pterygota</taxon>
        <taxon>Neoptera</taxon>
        <taxon>Endopterygota</taxon>
        <taxon>Hymenoptera</taxon>
        <taxon>Apocrita</taxon>
        <taxon>Ichneumonoidea</taxon>
        <taxon>Braconidae</taxon>
        <taxon>Microgastrinae</taxon>
        <taxon>Cotesia</taxon>
    </lineage>
</organism>
<evidence type="ECO:0000313" key="1">
    <source>
        <dbReference type="EMBL" id="KAH0553699.1"/>
    </source>
</evidence>
<comment type="caution">
    <text evidence="1">The sequence shown here is derived from an EMBL/GenBank/DDBJ whole genome shotgun (WGS) entry which is preliminary data.</text>
</comment>
<sequence>MRFGEPIQLLLLPADISTLSSIRLSPLELGYHSGTSSASYFNQNSLHAKRKFYAFVGSRGSNHTLFLSKCLSRILCKGSEQMRSDANRGLISAVPGKQTRQATPCA</sequence>
<reference evidence="1 2" key="1">
    <citation type="journal article" date="2021" name="J. Hered.">
        <title>A chromosome-level genome assembly of the parasitoid wasp, Cotesia glomerata (Hymenoptera: Braconidae).</title>
        <authorList>
            <person name="Pinto B.J."/>
            <person name="Weis J.J."/>
            <person name="Gamble T."/>
            <person name="Ode P.J."/>
            <person name="Paul R."/>
            <person name="Zaspel J.M."/>
        </authorList>
    </citation>
    <scope>NUCLEOTIDE SEQUENCE [LARGE SCALE GENOMIC DNA]</scope>
    <source>
        <strain evidence="1">CgM1</strain>
    </source>
</reference>
<keyword evidence="2" id="KW-1185">Reference proteome</keyword>
<dbReference type="EMBL" id="JAHXZJ010001119">
    <property type="protein sequence ID" value="KAH0553699.1"/>
    <property type="molecule type" value="Genomic_DNA"/>
</dbReference>
<name>A0AAV7IMW0_COTGL</name>
<gene>
    <name evidence="1" type="ORF">KQX54_003613</name>
</gene>